<protein>
    <recommendedName>
        <fullName evidence="11">DNA 3'-5' helicase</fullName>
        <ecNumber evidence="11">5.6.2.4</ecNumber>
    </recommendedName>
</protein>
<feature type="compositionally biased region" description="Gly residues" evidence="12">
    <location>
        <begin position="1703"/>
        <end position="1720"/>
    </location>
</feature>
<evidence type="ECO:0000256" key="3">
    <source>
        <dbReference type="ARBA" id="ARBA00022741"/>
    </source>
</evidence>
<comment type="subcellular location">
    <subcellularLocation>
        <location evidence="1">Nucleus</location>
    </subcellularLocation>
</comment>
<proteinExistence type="inferred from homology"/>
<dbReference type="GO" id="GO:0006260">
    <property type="term" value="P:DNA replication"/>
    <property type="evidence" value="ECO:0007669"/>
    <property type="project" value="InterPro"/>
</dbReference>
<dbReference type="FunFam" id="3.40.50.300:FF:000537">
    <property type="entry name" value="Bloom syndrome RecQ-like helicase"/>
    <property type="match status" value="1"/>
</dbReference>
<feature type="compositionally biased region" description="Low complexity" evidence="12">
    <location>
        <begin position="40"/>
        <end position="69"/>
    </location>
</feature>
<dbReference type="GO" id="GO:0003677">
    <property type="term" value="F:DNA binding"/>
    <property type="evidence" value="ECO:0007669"/>
    <property type="project" value="UniProtKB-KW"/>
</dbReference>
<evidence type="ECO:0000259" key="14">
    <source>
        <dbReference type="PROSITE" id="PS51194"/>
    </source>
</evidence>
<evidence type="ECO:0000256" key="9">
    <source>
        <dbReference type="ARBA" id="ARBA00023242"/>
    </source>
</evidence>
<dbReference type="InterPro" id="IPR004589">
    <property type="entry name" value="DNA_helicase_ATP-dep_RecQ"/>
</dbReference>
<dbReference type="GO" id="GO:0016787">
    <property type="term" value="F:hydrolase activity"/>
    <property type="evidence" value="ECO:0007669"/>
    <property type="project" value="UniProtKB-KW"/>
</dbReference>
<feature type="domain" description="Helicase ATP-binding" evidence="13">
    <location>
        <begin position="858"/>
        <end position="1039"/>
    </location>
</feature>
<dbReference type="GO" id="GO:0005634">
    <property type="term" value="C:nucleus"/>
    <property type="evidence" value="ECO:0007669"/>
    <property type="project" value="UniProtKB-SubCell"/>
</dbReference>
<comment type="caution">
    <text evidence="15">The sequence shown here is derived from an EMBL/GenBank/DDBJ whole genome shotgun (WGS) entry which is preliminary data.</text>
</comment>
<evidence type="ECO:0000256" key="6">
    <source>
        <dbReference type="ARBA" id="ARBA00022840"/>
    </source>
</evidence>
<evidence type="ECO:0000256" key="12">
    <source>
        <dbReference type="SAM" id="MobiDB-lite"/>
    </source>
</evidence>
<comment type="catalytic activity">
    <reaction evidence="10">
        <text>Couples ATP hydrolysis with the unwinding of duplex DNA by translocating in the 3'-5' direction.</text>
        <dbReference type="EC" id="5.6.2.4"/>
    </reaction>
</comment>
<comment type="similarity">
    <text evidence="2">Belongs to the helicase family. RecQ subfamily.</text>
</comment>
<feature type="compositionally biased region" description="Pro residues" evidence="12">
    <location>
        <begin position="741"/>
        <end position="753"/>
    </location>
</feature>
<dbReference type="EMBL" id="JAANYQ010000005">
    <property type="protein sequence ID" value="KAF4123946.1"/>
    <property type="molecule type" value="Genomic_DNA"/>
</dbReference>
<dbReference type="PANTHER" id="PTHR13710:SF153">
    <property type="entry name" value="RECQ-LIKE DNA HELICASE BLM"/>
    <property type="match status" value="1"/>
</dbReference>
<feature type="region of interest" description="Disordered" evidence="12">
    <location>
        <begin position="796"/>
        <end position="831"/>
    </location>
</feature>
<feature type="compositionally biased region" description="Basic and acidic residues" evidence="12">
    <location>
        <begin position="283"/>
        <end position="299"/>
    </location>
</feature>
<dbReference type="NCBIfam" id="TIGR00614">
    <property type="entry name" value="recQ_fam"/>
    <property type="match status" value="1"/>
</dbReference>
<dbReference type="Proteomes" id="UP000749293">
    <property type="component" value="Unassembled WGS sequence"/>
</dbReference>
<feature type="region of interest" description="Disordered" evidence="12">
    <location>
        <begin position="1447"/>
        <end position="1498"/>
    </location>
</feature>
<evidence type="ECO:0000256" key="11">
    <source>
        <dbReference type="ARBA" id="ARBA00034808"/>
    </source>
</evidence>
<evidence type="ECO:0000256" key="10">
    <source>
        <dbReference type="ARBA" id="ARBA00034617"/>
    </source>
</evidence>
<sequence length="1764" mass="194207">MTRNNLSDHLTWLLRNTSLAVPKTLELPSNSNSDASFIEGSSQSQSHNRNQNRGSVSSSSTFIESSLSDSDTRSKPTLNRQQSSAKPKVTRSAAPTAGNEPLRITEVRQKEEEEEDEEEEAWAEMGRMAAAASQKKPSLVSKLDQLPTPVPTKTPRNPAAVKSHLCSSSKKEHLNTPSNSRKAHILPTLDVSDFPSLEGNDWDCMDLTADDKAPSSDSFTFGSDTKLCDEDAASRPEPHASKKGKKRKSSDIAGNEFSDDEEEFPDIYRLLGETPPVATPGNRKRDPTKKSTQKRDTAKRLKSPGETNLPDQSSPTLQKKTTTKQEQRLMATPPPVVSKPLKPKVEPQTQNDAFEEWVAAGGGEGKFDDNMIIPDSDDEFVTPPSHNTSAVLGAITVPESLQKPLGSPTRQSPTRQSNPQRPPNSPSRPDSTGISPNVTGSGAGHSQQFLKDSVDPGFAAPDERLKLLAMLSATPDALRVACESLERQIIHNDESFRRAIDERAPKERRNQIKTAKERLLKQQRCLRGLSAPLQEYRKLCEQREALAQQVSQSYIDGLNTDEDESRLDQLTDGIQETEEALLKTLSEAGVDTQTPLSSSQSASTSTSRDIVVPDTQPHSRPSVDISHIPSADSSLVEIVPEIVQQTQVSAQARIWNEPIPSTKVDSRNAVLSQDDDSRDEPFPRQVRNTPQAPNSTRTHGQGNKRNDPHTSVDMGVPEDLFSDLDDIDMYPLPRSAKKAPQLPPPPPPPPPHRNQPYRPRAEDFSDFSDDTEMLALAQDYESHPAPQPVSRRTFTEISGNVVPPPPTSRPTKKLPATSASGPAIPPELMTHPWSPEVQKKLKDRFRMRGFRHNQLEAINATLAGDDAFVLMPTGGGKSLCYQLPAVVRSGKTRGMTIVVSPLLSLMQDQVDHMRALGIQAVAFNSECSAEYKRQVLGAFNERNPENFVELLYVTPEMVSKSMQFERAMETLYQKGKFARLVIDEAHCVSQWGHDFRPDYKTLGRMRSKFPNVPIMALTATATQNVIVDIKHNLGMPRCKVFSQSFNRPNLSYKVRPKGTNANVLEHIASLINENYDGMSGIIYTISRKQAEDVADKLSSIHGVAAGFYHAGIDPVSKAEVQKSWQRGDMKVVVATIAFGMGIDKPDVRFVIHHGIPKSLEGYYQETGRAGRDGKPSDCILYFGKADVRVLKKMIQDGDGSAEQRERQMNMLNRVTAFCENKADCRRAEVLRYFGEDFDASQCNKTCDNCQAGLVFEEQDFSSHAVAAIEVVKAQRKLTPSQCADILLGKKYPDHEGRYSDQWYGQAQGLRKYEVIRIIDKLYAEKAFKEYNQVNRHDLAIQYLSLGPMAKAFLLGHRKLMLTIQVDDKAKPKAKKATGKKGKGKDKGDSLAVQSTYVSSPIERRRGRSRVVESDGEEGESGHPTTAHGYEDDGFVVDDDVLDIELEEDDEDAFAPPPRAARPASKVSTSSKATRSAPKPKPSKPQRSPGPPIPTDTRLEDLPEIHQDIAQNFVIEAKKWEEQVRNRKEIRRPLFSDRDLRQMAINWTTSVAEMSRIPGIDVAKVMEHGPKLVVILRNFHQTYKEMMGPANTLPTPAPIPAPAPPSRQQQQQQQQQQEEDIVDLISSESEMDDLDLDDEDDGDLNVPASSSSHYFDNDPTSRLEVQAFHERLQGLAGGGVAGSQSTGGGRARSSSSSGYRGGKKWGGGGGGRKWSKKGGGSFAKRKGGSSTSSSGSRRASGSGTGSSRGGKITRKTGGGIGLMSL</sequence>
<feature type="region of interest" description="Disordered" evidence="12">
    <location>
        <begin position="1632"/>
        <end position="1657"/>
    </location>
</feature>
<feature type="compositionally biased region" description="Polar residues" evidence="12">
    <location>
        <begin position="305"/>
        <end position="317"/>
    </location>
</feature>
<evidence type="ECO:0000259" key="13">
    <source>
        <dbReference type="PROSITE" id="PS51192"/>
    </source>
</evidence>
<dbReference type="EC" id="5.6.2.4" evidence="11"/>
<keyword evidence="7" id="KW-0238">DNA-binding</keyword>
<dbReference type="Pfam" id="PF00270">
    <property type="entry name" value="DEAD"/>
    <property type="match status" value="1"/>
</dbReference>
<dbReference type="GO" id="GO:0009378">
    <property type="term" value="F:four-way junction helicase activity"/>
    <property type="evidence" value="ECO:0007669"/>
    <property type="project" value="TreeGrafter"/>
</dbReference>
<feature type="region of interest" description="Disordered" evidence="12">
    <location>
        <begin position="361"/>
        <end position="456"/>
    </location>
</feature>
<evidence type="ECO:0000256" key="2">
    <source>
        <dbReference type="ARBA" id="ARBA00005446"/>
    </source>
</evidence>
<reference evidence="15" key="1">
    <citation type="submission" date="2020-03" db="EMBL/GenBank/DDBJ databases">
        <title>Site-based positive gene gene selection in Geosmithia morbida across the United States reveals a broad range of putative effectors and factors for local host and environmental adapation.</title>
        <authorList>
            <person name="Onufrak A."/>
            <person name="Murdoch R.W."/>
            <person name="Gazis R."/>
            <person name="Huff M."/>
            <person name="Staton M."/>
            <person name="Klingeman W."/>
            <person name="Hadziabdic D."/>
        </authorList>
    </citation>
    <scope>NUCLEOTIDE SEQUENCE</scope>
    <source>
        <strain evidence="15">1262</strain>
    </source>
</reference>
<dbReference type="PROSITE" id="PS51194">
    <property type="entry name" value="HELICASE_CTER"/>
    <property type="match status" value="1"/>
</dbReference>
<feature type="domain" description="Helicase C-terminal" evidence="14">
    <location>
        <begin position="1063"/>
        <end position="1212"/>
    </location>
</feature>
<keyword evidence="6" id="KW-0067">ATP-binding</keyword>
<dbReference type="RefSeq" id="XP_035322598.1">
    <property type="nucleotide sequence ID" value="XM_035467632.1"/>
</dbReference>
<dbReference type="Pfam" id="PF16124">
    <property type="entry name" value="RecQ_Zn_bind"/>
    <property type="match status" value="1"/>
</dbReference>
<dbReference type="GO" id="GO:0000724">
    <property type="term" value="P:double-strand break repair via homologous recombination"/>
    <property type="evidence" value="ECO:0007669"/>
    <property type="project" value="TreeGrafter"/>
</dbReference>
<keyword evidence="9" id="KW-0539">Nucleus</keyword>
<gene>
    <name evidence="15" type="ORF">GMORB2_5662</name>
</gene>
<feature type="compositionally biased region" description="Low complexity" evidence="12">
    <location>
        <begin position="123"/>
        <end position="132"/>
    </location>
</feature>
<keyword evidence="5" id="KW-0347">Helicase</keyword>
<feature type="compositionally biased region" description="Gly residues" evidence="12">
    <location>
        <begin position="1755"/>
        <end position="1764"/>
    </location>
</feature>
<dbReference type="FunFam" id="3.40.50.300:FF:001975">
    <property type="entry name" value="ATP-dependent DNA helicase"/>
    <property type="match status" value="1"/>
</dbReference>
<dbReference type="GO" id="GO:0005694">
    <property type="term" value="C:chromosome"/>
    <property type="evidence" value="ECO:0007669"/>
    <property type="project" value="TreeGrafter"/>
</dbReference>
<keyword evidence="8" id="KW-0413">Isomerase</keyword>
<dbReference type="SMART" id="SM00487">
    <property type="entry name" value="DEXDc"/>
    <property type="match status" value="1"/>
</dbReference>
<feature type="region of interest" description="Disordered" evidence="12">
    <location>
        <begin position="587"/>
        <end position="627"/>
    </location>
</feature>
<feature type="compositionally biased region" description="Polar residues" evidence="12">
    <location>
        <begin position="430"/>
        <end position="450"/>
    </location>
</feature>
<feature type="compositionally biased region" description="Low complexity" evidence="12">
    <location>
        <begin position="592"/>
        <end position="607"/>
    </location>
</feature>
<dbReference type="PANTHER" id="PTHR13710">
    <property type="entry name" value="DNA HELICASE RECQ FAMILY MEMBER"/>
    <property type="match status" value="1"/>
</dbReference>
<evidence type="ECO:0000256" key="4">
    <source>
        <dbReference type="ARBA" id="ARBA00022801"/>
    </source>
</evidence>
<feature type="compositionally biased region" description="Gly residues" evidence="12">
    <location>
        <begin position="1675"/>
        <end position="1689"/>
    </location>
</feature>
<dbReference type="Gene3D" id="3.40.50.300">
    <property type="entry name" value="P-loop containing nucleotide triphosphate hydrolases"/>
    <property type="match status" value="2"/>
</dbReference>
<dbReference type="InterPro" id="IPR011545">
    <property type="entry name" value="DEAD/DEAH_box_helicase_dom"/>
</dbReference>
<dbReference type="OrthoDB" id="10261556at2759"/>
<dbReference type="InterPro" id="IPR002464">
    <property type="entry name" value="DNA/RNA_helicase_DEAH_CS"/>
</dbReference>
<keyword evidence="4" id="KW-0378">Hydrolase</keyword>
<feature type="region of interest" description="Disordered" evidence="12">
    <location>
        <begin position="663"/>
        <end position="765"/>
    </location>
</feature>
<dbReference type="GO" id="GO:0005524">
    <property type="term" value="F:ATP binding"/>
    <property type="evidence" value="ECO:0007669"/>
    <property type="project" value="UniProtKB-KW"/>
</dbReference>
<dbReference type="SUPFAM" id="SSF52540">
    <property type="entry name" value="P-loop containing nucleoside triphosphate hydrolases"/>
    <property type="match status" value="1"/>
</dbReference>
<feature type="compositionally biased region" description="Acidic residues" evidence="12">
    <location>
        <begin position="112"/>
        <end position="122"/>
    </location>
</feature>
<evidence type="ECO:0000256" key="7">
    <source>
        <dbReference type="ARBA" id="ARBA00023125"/>
    </source>
</evidence>
<dbReference type="InterPro" id="IPR014001">
    <property type="entry name" value="Helicase_ATP-bd"/>
</dbReference>
<feature type="compositionally biased region" description="Basic residues" evidence="12">
    <location>
        <begin position="1371"/>
        <end position="1383"/>
    </location>
</feature>
<dbReference type="InterPro" id="IPR027417">
    <property type="entry name" value="P-loop_NTPase"/>
</dbReference>
<feature type="compositionally biased region" description="Polar residues" evidence="12">
    <location>
        <begin position="686"/>
        <end position="703"/>
    </location>
</feature>
<keyword evidence="16" id="KW-1185">Reference proteome</keyword>
<accession>A0A9P5D4V9</accession>
<evidence type="ECO:0000256" key="1">
    <source>
        <dbReference type="ARBA" id="ARBA00004123"/>
    </source>
</evidence>
<feature type="region of interest" description="Disordered" evidence="12">
    <location>
        <begin position="1370"/>
        <end position="1433"/>
    </location>
</feature>
<feature type="region of interest" description="Disordered" evidence="12">
    <location>
        <begin position="1586"/>
        <end position="1619"/>
    </location>
</feature>
<feature type="region of interest" description="Disordered" evidence="12">
    <location>
        <begin position="22"/>
        <end position="349"/>
    </location>
</feature>
<evidence type="ECO:0000313" key="15">
    <source>
        <dbReference type="EMBL" id="KAF4123946.1"/>
    </source>
</evidence>
<dbReference type="CDD" id="cd17920">
    <property type="entry name" value="DEXHc_RecQ"/>
    <property type="match status" value="1"/>
</dbReference>
<dbReference type="InterPro" id="IPR032284">
    <property type="entry name" value="RecQ_Zn-bd"/>
</dbReference>
<evidence type="ECO:0000313" key="16">
    <source>
        <dbReference type="Proteomes" id="UP000749293"/>
    </source>
</evidence>
<dbReference type="InterPro" id="IPR001650">
    <property type="entry name" value="Helicase_C-like"/>
</dbReference>
<dbReference type="GO" id="GO:0043138">
    <property type="term" value="F:3'-5' DNA helicase activity"/>
    <property type="evidence" value="ECO:0007669"/>
    <property type="project" value="UniProtKB-EC"/>
</dbReference>
<feature type="region of interest" description="Disordered" evidence="12">
    <location>
        <begin position="1675"/>
        <end position="1764"/>
    </location>
</feature>
<dbReference type="InterPro" id="IPR036388">
    <property type="entry name" value="WH-like_DNA-bd_sf"/>
</dbReference>
<dbReference type="GO" id="GO:0005737">
    <property type="term" value="C:cytoplasm"/>
    <property type="evidence" value="ECO:0007669"/>
    <property type="project" value="TreeGrafter"/>
</dbReference>
<dbReference type="GeneID" id="55971887"/>
<dbReference type="Pfam" id="PF09382">
    <property type="entry name" value="RQC"/>
    <property type="match status" value="1"/>
</dbReference>
<dbReference type="SMART" id="SM00956">
    <property type="entry name" value="RQC"/>
    <property type="match status" value="1"/>
</dbReference>
<dbReference type="SMART" id="SM00490">
    <property type="entry name" value="HELICc"/>
    <property type="match status" value="1"/>
</dbReference>
<feature type="compositionally biased region" description="Low complexity" evidence="12">
    <location>
        <begin position="1727"/>
        <end position="1740"/>
    </location>
</feature>
<evidence type="ECO:0000256" key="5">
    <source>
        <dbReference type="ARBA" id="ARBA00022806"/>
    </source>
</evidence>
<dbReference type="PROSITE" id="PS51192">
    <property type="entry name" value="HELICASE_ATP_BIND_1"/>
    <property type="match status" value="1"/>
</dbReference>
<feature type="compositionally biased region" description="Basic and acidic residues" evidence="12">
    <location>
        <begin position="226"/>
        <end position="240"/>
    </location>
</feature>
<keyword evidence="3" id="KW-0547">Nucleotide-binding</keyword>
<dbReference type="PROSITE" id="PS00690">
    <property type="entry name" value="DEAH_ATP_HELICASE"/>
    <property type="match status" value="1"/>
</dbReference>
<dbReference type="Gene3D" id="1.10.10.10">
    <property type="entry name" value="Winged helix-like DNA-binding domain superfamily/Winged helix DNA-binding domain"/>
    <property type="match status" value="1"/>
</dbReference>
<name>A0A9P5D4V9_9HYPO</name>
<feature type="compositionally biased region" description="Polar residues" evidence="12">
    <location>
        <begin position="75"/>
        <end position="85"/>
    </location>
</feature>
<dbReference type="CDD" id="cd18794">
    <property type="entry name" value="SF2_C_RecQ"/>
    <property type="match status" value="1"/>
</dbReference>
<dbReference type="Pfam" id="PF00271">
    <property type="entry name" value="Helicase_C"/>
    <property type="match status" value="1"/>
</dbReference>
<dbReference type="InterPro" id="IPR018982">
    <property type="entry name" value="RQC_domain"/>
</dbReference>
<organism evidence="15 16">
    <name type="scientific">Geosmithia morbida</name>
    <dbReference type="NCBI Taxonomy" id="1094350"/>
    <lineage>
        <taxon>Eukaryota</taxon>
        <taxon>Fungi</taxon>
        <taxon>Dikarya</taxon>
        <taxon>Ascomycota</taxon>
        <taxon>Pezizomycotina</taxon>
        <taxon>Sordariomycetes</taxon>
        <taxon>Hypocreomycetidae</taxon>
        <taxon>Hypocreales</taxon>
        <taxon>Bionectriaceae</taxon>
        <taxon>Geosmithia</taxon>
    </lineage>
</organism>
<evidence type="ECO:0000256" key="8">
    <source>
        <dbReference type="ARBA" id="ARBA00023235"/>
    </source>
</evidence>
<feature type="compositionally biased region" description="Acidic residues" evidence="12">
    <location>
        <begin position="1632"/>
        <end position="1642"/>
    </location>
</feature>
<feature type="compositionally biased region" description="Pro residues" evidence="12">
    <location>
        <begin position="1594"/>
        <end position="1604"/>
    </location>
</feature>